<evidence type="ECO:0000313" key="2">
    <source>
        <dbReference type="EMBL" id="KAL2542492.1"/>
    </source>
</evidence>
<proteinExistence type="inferred from homology"/>
<keyword evidence="3" id="KW-1185">Reference proteome</keyword>
<dbReference type="PANTHER" id="PTHR45688:SF16">
    <property type="entry name" value="ALANINE-GLYOXYLATE AMINOTRANSFERASE-LIKE PROTEIN"/>
    <property type="match status" value="1"/>
</dbReference>
<evidence type="ECO:0000256" key="1">
    <source>
        <dbReference type="ARBA" id="ARBA00008954"/>
    </source>
</evidence>
<dbReference type="Gene3D" id="3.90.1150.10">
    <property type="entry name" value="Aspartate Aminotransferase, domain 1"/>
    <property type="match status" value="1"/>
</dbReference>
<dbReference type="PANTHER" id="PTHR45688">
    <property type="match status" value="1"/>
</dbReference>
<reference evidence="3" key="1">
    <citation type="submission" date="2024-07" db="EMBL/GenBank/DDBJ databases">
        <title>Two chromosome-level genome assemblies of Korean endemic species Abeliophyllum distichum and Forsythia ovata (Oleaceae).</title>
        <authorList>
            <person name="Jang H."/>
        </authorList>
    </citation>
    <scope>NUCLEOTIDE SEQUENCE [LARGE SCALE GENOMIC DNA]</scope>
</reference>
<keyword evidence="2" id="KW-0808">Transferase</keyword>
<organism evidence="2 3">
    <name type="scientific">Abeliophyllum distichum</name>
    <dbReference type="NCBI Taxonomy" id="126358"/>
    <lineage>
        <taxon>Eukaryota</taxon>
        <taxon>Viridiplantae</taxon>
        <taxon>Streptophyta</taxon>
        <taxon>Embryophyta</taxon>
        <taxon>Tracheophyta</taxon>
        <taxon>Spermatophyta</taxon>
        <taxon>Magnoliopsida</taxon>
        <taxon>eudicotyledons</taxon>
        <taxon>Gunneridae</taxon>
        <taxon>Pentapetalae</taxon>
        <taxon>asterids</taxon>
        <taxon>lamiids</taxon>
        <taxon>Lamiales</taxon>
        <taxon>Oleaceae</taxon>
        <taxon>Forsythieae</taxon>
        <taxon>Abeliophyllum</taxon>
    </lineage>
</organism>
<dbReference type="InterPro" id="IPR015422">
    <property type="entry name" value="PyrdxlP-dep_Trfase_small"/>
</dbReference>
<name>A0ABD1VYU4_9LAMI</name>
<dbReference type="AlphaFoldDB" id="A0ABD1VYU4"/>
<protein>
    <submittedName>
        <fullName evidence="2">Alanine--glyoxylate aminotransferase 23</fullName>
    </submittedName>
</protein>
<evidence type="ECO:0000313" key="3">
    <source>
        <dbReference type="Proteomes" id="UP001604336"/>
    </source>
</evidence>
<dbReference type="EMBL" id="JBFOLK010000001">
    <property type="protein sequence ID" value="KAL2542492.1"/>
    <property type="molecule type" value="Genomic_DNA"/>
</dbReference>
<dbReference type="GO" id="GO:0008483">
    <property type="term" value="F:transaminase activity"/>
    <property type="evidence" value="ECO:0007669"/>
    <property type="project" value="UniProtKB-KW"/>
</dbReference>
<dbReference type="Proteomes" id="UP001604336">
    <property type="component" value="Unassembled WGS sequence"/>
</dbReference>
<comment type="caution">
    <text evidence="2">The sequence shown here is derived from an EMBL/GenBank/DDBJ whole genome shotgun (WGS) entry which is preliminary data.</text>
</comment>
<dbReference type="SUPFAM" id="SSF53383">
    <property type="entry name" value="PLP-dependent transferases"/>
    <property type="match status" value="1"/>
</dbReference>
<keyword evidence="2" id="KW-0032">Aminotransferase</keyword>
<comment type="similarity">
    <text evidence="1">Belongs to the class-III pyridoxal-phosphate-dependent aminotransferase family.</text>
</comment>
<gene>
    <name evidence="2" type="ORF">Adt_03470</name>
</gene>
<dbReference type="InterPro" id="IPR015424">
    <property type="entry name" value="PyrdxlP-dep_Trfase"/>
</dbReference>
<dbReference type="InterPro" id="IPR005814">
    <property type="entry name" value="Aminotrans_3"/>
</dbReference>
<accession>A0ABD1VYU4</accession>
<sequence length="110" mass="12354">MRAGSPVFESMMEHSHEVNLVRGKILYVFDDNGSRCLDFFGGIATVGCGHCDPDVVNAIINQIKLFCTSIMQLMILLTHWPQSCLVVLRYTLPFSDGLIMINIMAKFERA</sequence>
<dbReference type="Pfam" id="PF00202">
    <property type="entry name" value="Aminotran_3"/>
    <property type="match status" value="1"/>
</dbReference>